<name>A0A8J5UJF2_9ASCO</name>
<dbReference type="FunFam" id="1.10.510.10:FF:000275">
    <property type="entry name" value="SRSF protein kinase 2 isoform X3"/>
    <property type="match status" value="1"/>
</dbReference>
<sequence>MLLINRNKDNNTKVNTNATPFPTTCNATSPTMKKKGAITPLSAGPSSSPEHKKHKFKISGLFKKNRNYEGASSSSSSTTAIPTSTENIIDDINLDHHHLTIIPSIDEHQEQPQQQQLTSAQSVNTHRNSVASSIYSNHHNNHNQLHPLYQHNPSQYTTLVNDQERYTSFTSECISLQNSEMTATSNIEEDSIGESKPRPKKNLRSLLRLGSFSGNIESTNPHHPYSIEIVNESCHEDDDAEVPNQDDDLTCLSDSESDLNFDPKSEETQVDYKFGGYHPVSKGEVYYSQKFPNREYIILRKLGWGHFSTVWLAKSRFNFESIDSTSTTLADVDTREYYVAMKFVKSNRHYSEAAEDEIRIMKTLCDPIANADHLPNGYQYFDGKDPTQHPGYKHIMKLLDDFQIEGPHGNHICMVFEILGENILNLIYKYKKFYRSVHDVIKEKKEGSDEEVNAVNDGKFMKWDTKAIKKNTKSMLSLRLKTKSKSKSNSTDISSSSSLSSTIASPTEMMNIHTEDTYSTTSTAITSDSWLEESVSKHLRSLPRESLVSLMSKSQRCGGIPLLHVRQIMRQILLAMDYMHHCGVIHTDLKPENILLEIKDINKIIKSIEMEKLSKLRSSLRKTGSFKQTTTSSSSCSVGMRMSTSRNLSTTSNPSRSSSMCYYKRSKNSVCGTNDCPIRSSKPFGFGISSEVFFKDVNFQGGRGGSSSSRRRRSSTTSTSTRSSTSPASRRNSSRDSVDNNGEISIKIADLGNATFTDHHFTNSIQTRQYRSPEILLRYKSWGSSTDVWSIGCILFELITGDFLFDPHEGGKYFERDEDHLAQIVELIGEFPSDEYLVKCKNVTKYFKMNKRGEIGFRHIDKLKYWGLQDVLIEKYGFEADDVEVKLISDFILKCLKFDLNERYDCRSLLSHPWLKYNQDEVYDMDLEALESEMANLPNLHDDIPGYTCECKV</sequence>
<dbReference type="AlphaFoldDB" id="A0A8J5UJF2"/>
<feature type="region of interest" description="Disordered" evidence="9">
    <location>
        <begin position="701"/>
        <end position="740"/>
    </location>
</feature>
<keyword evidence="5" id="KW-0418">Kinase</keyword>
<protein>
    <recommendedName>
        <fullName evidence="1">non-specific serine/threonine protein kinase</fullName>
        <ecNumber evidence="1">2.7.11.1</ecNumber>
    </recommendedName>
</protein>
<dbReference type="EMBL" id="JAGSYN010000268">
    <property type="protein sequence ID" value="KAG7661111.1"/>
    <property type="molecule type" value="Genomic_DNA"/>
</dbReference>
<dbReference type="RefSeq" id="XP_049261344.1">
    <property type="nucleotide sequence ID" value="XM_049409439.1"/>
</dbReference>
<proteinExistence type="predicted"/>
<dbReference type="GeneID" id="73472180"/>
<evidence type="ECO:0000256" key="6">
    <source>
        <dbReference type="ARBA" id="ARBA00022840"/>
    </source>
</evidence>
<keyword evidence="6" id="KW-0067">ATP-binding</keyword>
<evidence type="ECO:0000256" key="5">
    <source>
        <dbReference type="ARBA" id="ARBA00022777"/>
    </source>
</evidence>
<feature type="compositionally biased region" description="Basic and acidic residues" evidence="9">
    <location>
        <begin position="1"/>
        <end position="11"/>
    </location>
</feature>
<comment type="catalytic activity">
    <reaction evidence="8">
        <text>L-seryl-[protein] + ATP = O-phospho-L-seryl-[protein] + ADP + H(+)</text>
        <dbReference type="Rhea" id="RHEA:17989"/>
        <dbReference type="Rhea" id="RHEA-COMP:9863"/>
        <dbReference type="Rhea" id="RHEA-COMP:11604"/>
        <dbReference type="ChEBI" id="CHEBI:15378"/>
        <dbReference type="ChEBI" id="CHEBI:29999"/>
        <dbReference type="ChEBI" id="CHEBI:30616"/>
        <dbReference type="ChEBI" id="CHEBI:83421"/>
        <dbReference type="ChEBI" id="CHEBI:456216"/>
        <dbReference type="EC" id="2.7.11.1"/>
    </reaction>
</comment>
<evidence type="ECO:0000313" key="12">
    <source>
        <dbReference type="Proteomes" id="UP000694255"/>
    </source>
</evidence>
<dbReference type="PROSITE" id="PS50011">
    <property type="entry name" value="PROTEIN_KINASE_DOM"/>
    <property type="match status" value="1"/>
</dbReference>
<dbReference type="PANTHER" id="PTHR47634:SF9">
    <property type="entry name" value="PROTEIN KINASE DOMAIN-CONTAINING PROTEIN-RELATED"/>
    <property type="match status" value="1"/>
</dbReference>
<keyword evidence="3" id="KW-0808">Transferase</keyword>
<dbReference type="GO" id="GO:0005634">
    <property type="term" value="C:nucleus"/>
    <property type="evidence" value="ECO:0007669"/>
    <property type="project" value="TreeGrafter"/>
</dbReference>
<dbReference type="GO" id="GO:0000245">
    <property type="term" value="P:spliceosomal complex assembly"/>
    <property type="evidence" value="ECO:0007669"/>
    <property type="project" value="TreeGrafter"/>
</dbReference>
<feature type="domain" description="Protein kinase" evidence="10">
    <location>
        <begin position="296"/>
        <end position="915"/>
    </location>
</feature>
<evidence type="ECO:0000259" key="10">
    <source>
        <dbReference type="PROSITE" id="PS50011"/>
    </source>
</evidence>
<feature type="region of interest" description="Disordered" evidence="9">
    <location>
        <begin position="626"/>
        <end position="660"/>
    </location>
</feature>
<accession>A0A8J5UJF2</accession>
<feature type="region of interest" description="Disordered" evidence="9">
    <location>
        <begin position="479"/>
        <end position="506"/>
    </location>
</feature>
<dbReference type="Pfam" id="PF00069">
    <property type="entry name" value="Pkinase"/>
    <property type="match status" value="2"/>
</dbReference>
<evidence type="ECO:0000256" key="3">
    <source>
        <dbReference type="ARBA" id="ARBA00022679"/>
    </source>
</evidence>
<organism evidence="11 12">
    <name type="scientific">[Candida] subhashii</name>
    <dbReference type="NCBI Taxonomy" id="561895"/>
    <lineage>
        <taxon>Eukaryota</taxon>
        <taxon>Fungi</taxon>
        <taxon>Dikarya</taxon>
        <taxon>Ascomycota</taxon>
        <taxon>Saccharomycotina</taxon>
        <taxon>Pichiomycetes</taxon>
        <taxon>Debaryomycetaceae</taxon>
        <taxon>Spathaspora</taxon>
    </lineage>
</organism>
<dbReference type="GO" id="GO:0005524">
    <property type="term" value="F:ATP binding"/>
    <property type="evidence" value="ECO:0007669"/>
    <property type="project" value="UniProtKB-KW"/>
</dbReference>
<dbReference type="InterPro" id="IPR000719">
    <property type="entry name" value="Prot_kinase_dom"/>
</dbReference>
<dbReference type="OrthoDB" id="5979581at2759"/>
<evidence type="ECO:0000256" key="1">
    <source>
        <dbReference type="ARBA" id="ARBA00012513"/>
    </source>
</evidence>
<feature type="compositionally biased region" description="Low complexity" evidence="9">
    <location>
        <begin position="715"/>
        <end position="731"/>
    </location>
</feature>
<feature type="region of interest" description="Disordered" evidence="9">
    <location>
        <begin position="1"/>
        <end position="33"/>
    </location>
</feature>
<gene>
    <name evidence="11" type="ORF">J8A68_005380</name>
</gene>
<dbReference type="EC" id="2.7.11.1" evidence="1"/>
<keyword evidence="2" id="KW-0723">Serine/threonine-protein kinase</keyword>
<dbReference type="PANTHER" id="PTHR47634">
    <property type="entry name" value="PROTEIN KINASE DOMAIN-CONTAINING PROTEIN-RELATED"/>
    <property type="match status" value="1"/>
</dbReference>
<keyword evidence="4" id="KW-0547">Nucleotide-binding</keyword>
<dbReference type="GO" id="GO:0004674">
    <property type="term" value="F:protein serine/threonine kinase activity"/>
    <property type="evidence" value="ECO:0007669"/>
    <property type="project" value="UniProtKB-KW"/>
</dbReference>
<reference evidence="11 12" key="1">
    <citation type="journal article" date="2021" name="DNA Res.">
        <title>Genome analysis of Candida subhashii reveals its hybrid nature and dual mitochondrial genome conformations.</title>
        <authorList>
            <person name="Mixao V."/>
            <person name="Hegedusova E."/>
            <person name="Saus E."/>
            <person name="Pryszcz L.P."/>
            <person name="Cillingova A."/>
            <person name="Nosek J."/>
            <person name="Gabaldon T."/>
        </authorList>
    </citation>
    <scope>NUCLEOTIDE SEQUENCE [LARGE SCALE GENOMIC DNA]</scope>
    <source>
        <strain evidence="11 12">CBS 10753</strain>
    </source>
</reference>
<comment type="catalytic activity">
    <reaction evidence="7">
        <text>L-threonyl-[protein] + ATP = O-phospho-L-threonyl-[protein] + ADP + H(+)</text>
        <dbReference type="Rhea" id="RHEA:46608"/>
        <dbReference type="Rhea" id="RHEA-COMP:11060"/>
        <dbReference type="Rhea" id="RHEA-COMP:11605"/>
        <dbReference type="ChEBI" id="CHEBI:15378"/>
        <dbReference type="ChEBI" id="CHEBI:30013"/>
        <dbReference type="ChEBI" id="CHEBI:30616"/>
        <dbReference type="ChEBI" id="CHEBI:61977"/>
        <dbReference type="ChEBI" id="CHEBI:456216"/>
        <dbReference type="EC" id="2.7.11.1"/>
    </reaction>
</comment>
<evidence type="ECO:0000256" key="4">
    <source>
        <dbReference type="ARBA" id="ARBA00022741"/>
    </source>
</evidence>
<evidence type="ECO:0000313" key="11">
    <source>
        <dbReference type="EMBL" id="KAG7661111.1"/>
    </source>
</evidence>
<evidence type="ECO:0000256" key="8">
    <source>
        <dbReference type="ARBA" id="ARBA00048679"/>
    </source>
</evidence>
<feature type="compositionally biased region" description="Low complexity" evidence="9">
    <location>
        <begin position="487"/>
        <end position="502"/>
    </location>
</feature>
<dbReference type="InterPro" id="IPR051334">
    <property type="entry name" value="SRPK"/>
</dbReference>
<dbReference type="GO" id="GO:0050684">
    <property type="term" value="P:regulation of mRNA processing"/>
    <property type="evidence" value="ECO:0007669"/>
    <property type="project" value="TreeGrafter"/>
</dbReference>
<dbReference type="GO" id="GO:0005737">
    <property type="term" value="C:cytoplasm"/>
    <property type="evidence" value="ECO:0007669"/>
    <property type="project" value="TreeGrafter"/>
</dbReference>
<dbReference type="PROSITE" id="PS00108">
    <property type="entry name" value="PROTEIN_KINASE_ST"/>
    <property type="match status" value="1"/>
</dbReference>
<feature type="region of interest" description="Disordered" evidence="9">
    <location>
        <begin position="181"/>
        <end position="200"/>
    </location>
</feature>
<dbReference type="Proteomes" id="UP000694255">
    <property type="component" value="Unassembled WGS sequence"/>
</dbReference>
<comment type="caution">
    <text evidence="11">The sequence shown here is derived from an EMBL/GenBank/DDBJ whole genome shotgun (WGS) entry which is preliminary data.</text>
</comment>
<keyword evidence="12" id="KW-1185">Reference proteome</keyword>
<evidence type="ECO:0000256" key="2">
    <source>
        <dbReference type="ARBA" id="ARBA00022527"/>
    </source>
</evidence>
<dbReference type="InterPro" id="IPR008271">
    <property type="entry name" value="Ser/Thr_kinase_AS"/>
</dbReference>
<evidence type="ECO:0000256" key="7">
    <source>
        <dbReference type="ARBA" id="ARBA00047899"/>
    </source>
</evidence>
<dbReference type="SMART" id="SM00220">
    <property type="entry name" value="S_TKc"/>
    <property type="match status" value="1"/>
</dbReference>
<feature type="compositionally biased region" description="Polar residues" evidence="9">
    <location>
        <begin position="12"/>
        <end position="31"/>
    </location>
</feature>
<evidence type="ECO:0000256" key="9">
    <source>
        <dbReference type="SAM" id="MobiDB-lite"/>
    </source>
</evidence>